<proteinExistence type="predicted"/>
<evidence type="ECO:0000256" key="2">
    <source>
        <dbReference type="SAM" id="Phobius"/>
    </source>
</evidence>
<organism evidence="3 4">
    <name type="scientific">Autumnicola musiva</name>
    <dbReference type="NCBI Taxonomy" id="3075589"/>
    <lineage>
        <taxon>Bacteria</taxon>
        <taxon>Pseudomonadati</taxon>
        <taxon>Bacteroidota</taxon>
        <taxon>Flavobacteriia</taxon>
        <taxon>Flavobacteriales</taxon>
        <taxon>Flavobacteriaceae</taxon>
        <taxon>Autumnicola</taxon>
    </lineage>
</organism>
<evidence type="ECO:0000256" key="1">
    <source>
        <dbReference type="SAM" id="MobiDB-lite"/>
    </source>
</evidence>
<comment type="caution">
    <text evidence="3">The sequence shown here is derived from an EMBL/GenBank/DDBJ whole genome shotgun (WGS) entry which is preliminary data.</text>
</comment>
<evidence type="ECO:0000313" key="3">
    <source>
        <dbReference type="EMBL" id="MDT0675089.1"/>
    </source>
</evidence>
<evidence type="ECO:0000313" key="4">
    <source>
        <dbReference type="Proteomes" id="UP001262582"/>
    </source>
</evidence>
<dbReference type="Proteomes" id="UP001262582">
    <property type="component" value="Unassembled WGS sequence"/>
</dbReference>
<feature type="transmembrane region" description="Helical" evidence="2">
    <location>
        <begin position="545"/>
        <end position="562"/>
    </location>
</feature>
<name>A0ABU3D0M6_9FLAO</name>
<keyword evidence="2" id="KW-1133">Transmembrane helix</keyword>
<dbReference type="InterPro" id="IPR052724">
    <property type="entry name" value="GT117_domain-containing"/>
</dbReference>
<dbReference type="EMBL" id="JAVRHK010000001">
    <property type="protein sequence ID" value="MDT0675089.1"/>
    <property type="molecule type" value="Genomic_DNA"/>
</dbReference>
<protein>
    <submittedName>
        <fullName evidence="3">DUF2723 domain-containing protein</fullName>
    </submittedName>
</protein>
<feature type="transmembrane region" description="Helical" evidence="2">
    <location>
        <begin position="569"/>
        <end position="587"/>
    </location>
</feature>
<dbReference type="RefSeq" id="WP_311501534.1">
    <property type="nucleotide sequence ID" value="NZ_JAVRHK010000001.1"/>
</dbReference>
<sequence>MTDFNFGKWNKILGWLVFAIALTTYSLTLEPTASFWDAGEYIATSANLEVGHPPGAPFYQMMGAFFSTFAPDDSNVALMVNFMSGLASAFTILFMFWSISLLLLRITGPVAKLSPSKKMAVLGSSLVGSLAFTFTDSFWFSAVEAEVYAMASCFMAIMFYLGLLWERDMFKPRGNRWVILISLVIGLTFGVHFLSLLTIPAIGFLYFFKNYKKVTVKNFIIANLVVVAVLLFIFKLLLPYTLTFFAASEVFFTNSLGMPFNTGTIIAFLIIIAAFYFGITYTRKRKYYQLNTLFLCILFILIGFSSWIMLPIRSNAPTVINENSPDNARELLAYYNREQYGETHLFYGPQWSEMYAGLDEDNPYMDAKPKYEKDEELGKYVIVNDYKNARQNLDDDHKALLPRMWSTEHAVNYMEFTGPLDFTVKPEYQGEQQLMQAINEFRTSYSRGQLTNEDYHNFLRRFSNYINVEKPSFASNIAYLLEYQIGYMYWRYFMWNFVGRQDDIQGKYTDMNGNWISGIDFIDKMHVGPQENLPSDALNNSARNTYYFLPLLLGLIGFVFQFKKDKNTFWVLLVFFLFTGIALKIYLNERPFEPRERDYALVGSFYVFAIWIGFGVYALIDKLKNFVKPKIAVPVVVIATLLAVPTLLASENWNDHDRSNKFTALAMAKMYLDSVEENGIIFTIGDNDTFALWYAQQVEKYRTDVRVINTSLFATDWYIDQMKRKAFESDAIPSQLTHDFYTGKNDAIFLEQRTDDTLAINTWLDFIESNDPRTQAELQGGQMVNTYPTQFVRIPVDKQAVLENGIVEQDEAAEIVDHIDIKIDGRVLYKNRLMMLDVIANNNWERPIYFTGGSFGDEDYLWMKDYLQLEGVAYKLVPIHTPVDPRNPFEMGRVNTEKMYNIVKNWDWGNMGDPNIYHDPETRKNSITYRSNLARLVENLLNEEDTTAAKEILDLAMEKMPIDEYGYYSLLEPYINGYYEVNEPERAREIWEQVTQKYQEELKYYSNWNLDRQYRYADEIISNIERYRSLVDILIRQQDEEIAREKAEEFNKYLKMFRHFYAEEEEILETNPQQQIIEEQYDREMNPQGRIDSVPPNSLEKLKNKQMP</sequence>
<feature type="transmembrane region" description="Helical" evidence="2">
    <location>
        <begin position="219"/>
        <end position="238"/>
    </location>
</feature>
<feature type="transmembrane region" description="Helical" evidence="2">
    <location>
        <begin position="76"/>
        <end position="99"/>
    </location>
</feature>
<gene>
    <name evidence="3" type="ORF">RM539_00645</name>
</gene>
<accession>A0ABU3D0M6</accession>
<feature type="transmembrane region" description="Helical" evidence="2">
    <location>
        <begin position="631"/>
        <end position="650"/>
    </location>
</feature>
<feature type="transmembrane region" description="Helical" evidence="2">
    <location>
        <begin position="147"/>
        <end position="165"/>
    </location>
</feature>
<feature type="region of interest" description="Disordered" evidence="1">
    <location>
        <begin position="1081"/>
        <end position="1108"/>
    </location>
</feature>
<feature type="transmembrane region" description="Helical" evidence="2">
    <location>
        <begin position="177"/>
        <end position="207"/>
    </location>
</feature>
<dbReference type="PANTHER" id="PTHR16214">
    <property type="entry name" value="TRANSMEMBRANE PROTEIN 260"/>
    <property type="match status" value="1"/>
</dbReference>
<feature type="transmembrane region" description="Helical" evidence="2">
    <location>
        <begin position="290"/>
        <end position="310"/>
    </location>
</feature>
<feature type="transmembrane region" description="Helical" evidence="2">
    <location>
        <begin position="12"/>
        <end position="29"/>
    </location>
</feature>
<reference evidence="3 4" key="1">
    <citation type="submission" date="2023-09" db="EMBL/GenBank/DDBJ databases">
        <authorList>
            <person name="Rey-Velasco X."/>
        </authorList>
    </citation>
    <scope>NUCLEOTIDE SEQUENCE [LARGE SCALE GENOMIC DNA]</scope>
    <source>
        <strain evidence="3 4">F117</strain>
    </source>
</reference>
<dbReference type="InterPro" id="IPR021280">
    <property type="entry name" value="TMEM260-like"/>
</dbReference>
<feature type="transmembrane region" description="Helical" evidence="2">
    <location>
        <begin position="258"/>
        <end position="278"/>
    </location>
</feature>
<feature type="transmembrane region" description="Helical" evidence="2">
    <location>
        <begin position="599"/>
        <end position="619"/>
    </location>
</feature>
<dbReference type="Pfam" id="PF11028">
    <property type="entry name" value="TMEM260-like"/>
    <property type="match status" value="1"/>
</dbReference>
<keyword evidence="2" id="KW-0812">Transmembrane</keyword>
<dbReference type="PANTHER" id="PTHR16214:SF3">
    <property type="entry name" value="TRANSMEMBRANE PROTEIN 260"/>
    <property type="match status" value="1"/>
</dbReference>
<keyword evidence="4" id="KW-1185">Reference proteome</keyword>
<keyword evidence="2" id="KW-0472">Membrane</keyword>